<dbReference type="Proteomes" id="UP000469462">
    <property type="component" value="Unassembled WGS sequence"/>
</dbReference>
<organism evidence="2 3">
    <name type="scientific">Sutterella seckii</name>
    <dbReference type="NCBI Taxonomy" id="1944635"/>
    <lineage>
        <taxon>Bacteria</taxon>
        <taxon>Pseudomonadati</taxon>
        <taxon>Pseudomonadota</taxon>
        <taxon>Betaproteobacteria</taxon>
        <taxon>Burkholderiales</taxon>
        <taxon>Sutterellaceae</taxon>
        <taxon>Sutterella</taxon>
    </lineage>
</organism>
<accession>A0AAI9SBG9</accession>
<evidence type="ECO:0000313" key="3">
    <source>
        <dbReference type="Proteomes" id="UP000469462"/>
    </source>
</evidence>
<proteinExistence type="predicted"/>
<dbReference type="PANTHER" id="PTHR34825">
    <property type="entry name" value="CONSERVED PROTEIN, WITH A WEAK D-GALACTARATE DEHYDRATASE/ALTRONATE HYDROLASE DOMAIN"/>
    <property type="match status" value="1"/>
</dbReference>
<keyword evidence="3" id="KW-1185">Reference proteome</keyword>
<dbReference type="InterPro" id="IPR027417">
    <property type="entry name" value="P-loop_NTPase"/>
</dbReference>
<dbReference type="RefSeq" id="WP_139687054.1">
    <property type="nucleotide sequence ID" value="NZ_WEHW01000048.1"/>
</dbReference>
<dbReference type="SUPFAM" id="SSF52540">
    <property type="entry name" value="P-loop containing nucleoside triphosphate hydrolases"/>
    <property type="match status" value="1"/>
</dbReference>
<gene>
    <name evidence="2" type="ORF">GBM96_09705</name>
</gene>
<sequence length="544" mass="61628">MSSALETRNPLPLGQSDFRALRDEKCVYVDKTALMFELCRGCRKVFVSRPRRFGKSLLVSTFETLFKYGLRDFQGLAIEKLWTDKTYAVVRLDFSMVRDFSEPREFESNFNALLLNSFSRIGFHYEAQEHLGFLMAQLSTWFGTLPEKSLVLLIDEYDAPLTASLGNRALFDAACSVMRAFFQALEANGRCLRFCFMTGITRFRESSFRCELRQFEDLSLDPALSTLLGFTAEEVETYFGRYLREAAEVRNVGKDELLEKLREYYEGYSFDLSAAESDSSMRRGVFSPWPLLNFFLYPEQGFEHYWCETGGQPAVLKRLLAYHGCGKPAQFDAPHVLSMDQLGEAGISGEREVEALLFQAGYLTIREMRSNGFAVLGYPNREVAVSMAQLYAGELLKGKPIEGVGEPLISETMAAGTLDDVVRRFNQAVGAIDYLRYPIKDEAACRAYLQVLLIGAAMLPKVENHSALGRSDLEVDVGARRWVFEIKFARKSSDAQKCFEEAAKQISARRYGMTYSGKEILRAALVFSGQERRFAAWKSVVEEP</sequence>
<protein>
    <submittedName>
        <fullName evidence="2">AAA family ATPase</fullName>
    </submittedName>
</protein>
<reference evidence="2 3" key="1">
    <citation type="submission" date="2019-10" db="EMBL/GenBank/DDBJ databases">
        <title>Genome diversity of Sutterella seckii.</title>
        <authorList>
            <person name="Chaplin A.V."/>
            <person name="Sokolova S.R."/>
            <person name="Mosin K.A."/>
            <person name="Ivanova E.L."/>
            <person name="Kochetkova T.O."/>
            <person name="Goltsov A.Y."/>
            <person name="Trofimov D.Y."/>
            <person name="Efimov B.A."/>
        </authorList>
    </citation>
    <scope>NUCLEOTIDE SEQUENCE [LARGE SCALE GENOMIC DNA]</scope>
    <source>
        <strain evidence="2 3">ASD3426</strain>
    </source>
</reference>
<dbReference type="EMBL" id="WEHW01000048">
    <property type="protein sequence ID" value="KAB7650166.1"/>
    <property type="molecule type" value="Genomic_DNA"/>
</dbReference>
<feature type="domain" description="AAA-ATPase-like" evidence="1">
    <location>
        <begin position="12"/>
        <end position="206"/>
    </location>
</feature>
<dbReference type="Pfam" id="PF08011">
    <property type="entry name" value="PDDEXK_9"/>
    <property type="match status" value="1"/>
</dbReference>
<name>A0AAI9SBG9_9BURK</name>
<dbReference type="InterPro" id="IPR018631">
    <property type="entry name" value="AAA-ATPase-like_dom"/>
</dbReference>
<evidence type="ECO:0000259" key="1">
    <source>
        <dbReference type="Pfam" id="PF09820"/>
    </source>
</evidence>
<evidence type="ECO:0000313" key="2">
    <source>
        <dbReference type="EMBL" id="KAB7650166.1"/>
    </source>
</evidence>
<dbReference type="AlphaFoldDB" id="A0AAI9SBG9"/>
<comment type="caution">
    <text evidence="2">The sequence shown here is derived from an EMBL/GenBank/DDBJ whole genome shotgun (WGS) entry which is preliminary data.</text>
</comment>
<dbReference type="InterPro" id="IPR012547">
    <property type="entry name" value="PDDEXK_9"/>
</dbReference>
<dbReference type="PANTHER" id="PTHR34825:SF1">
    <property type="entry name" value="AAA-ATPASE-LIKE DOMAIN-CONTAINING PROTEIN"/>
    <property type="match status" value="1"/>
</dbReference>
<dbReference type="Pfam" id="PF09820">
    <property type="entry name" value="AAA-ATPase_like"/>
    <property type="match status" value="1"/>
</dbReference>